<feature type="chain" id="PRO_5040445448" description="Copper acquisition factor BIM1-like domain-containing protein" evidence="10">
    <location>
        <begin position="23"/>
        <end position="288"/>
    </location>
</feature>
<dbReference type="EMBL" id="JAGTJQ010000001">
    <property type="protein sequence ID" value="KAH7039682.1"/>
    <property type="molecule type" value="Genomic_DNA"/>
</dbReference>
<accession>A0A9P8YGP9</accession>
<organism evidence="12 13">
    <name type="scientific">Microdochium trichocladiopsis</name>
    <dbReference type="NCBI Taxonomy" id="1682393"/>
    <lineage>
        <taxon>Eukaryota</taxon>
        <taxon>Fungi</taxon>
        <taxon>Dikarya</taxon>
        <taxon>Ascomycota</taxon>
        <taxon>Pezizomycotina</taxon>
        <taxon>Sordariomycetes</taxon>
        <taxon>Xylariomycetidae</taxon>
        <taxon>Xylariales</taxon>
        <taxon>Microdochiaceae</taxon>
        <taxon>Microdochium</taxon>
    </lineage>
</organism>
<keyword evidence="2" id="KW-1003">Cell membrane</keyword>
<evidence type="ECO:0000256" key="3">
    <source>
        <dbReference type="ARBA" id="ARBA00022622"/>
    </source>
</evidence>
<evidence type="ECO:0000256" key="5">
    <source>
        <dbReference type="ARBA" id="ARBA00023136"/>
    </source>
</evidence>
<keyword evidence="7" id="KW-0449">Lipoprotein</keyword>
<evidence type="ECO:0000256" key="6">
    <source>
        <dbReference type="ARBA" id="ARBA00023180"/>
    </source>
</evidence>
<dbReference type="PANTHER" id="PTHR34992">
    <property type="entry name" value="HYPHAL ANASTAMOSIS-7 PROTEIN"/>
    <property type="match status" value="1"/>
</dbReference>
<dbReference type="OrthoDB" id="2587363at2759"/>
<dbReference type="GeneID" id="70190281"/>
<sequence>MHKIGVLKALGAAVLTFVPAAAQHQDIDQNGDGEADGMGPAAFMWPPDRVWLDFTDNTGPCGSPDGPGNRTAFPLVDGAVSLVQQDEAFGVQISISYSNDPKSESDFQVLISPDAVKELNPGHQCLNITDPPSNVVAGSNATIQVKYVSDWDKNINETYYACADITYVAADKFNFASIPCFNVSVPAAPEPSSTAPGTSNASGTNSPAQGGSDSPAGLSGGAIAGIVVGVVVGVAALGILLFFLYRRDQRQKRVVDHVTSARNNVKWDAENRSTGESANSVPLETLSK</sequence>
<proteinExistence type="predicted"/>
<keyword evidence="4 10" id="KW-0732">Signal</keyword>
<dbReference type="AlphaFoldDB" id="A0A9P8YGP9"/>
<feature type="signal peptide" evidence="10">
    <location>
        <begin position="1"/>
        <end position="22"/>
    </location>
</feature>
<gene>
    <name evidence="12" type="ORF">B0I36DRAFT_378826</name>
</gene>
<keyword evidence="9" id="KW-1133">Transmembrane helix</keyword>
<evidence type="ECO:0000256" key="9">
    <source>
        <dbReference type="SAM" id="Phobius"/>
    </source>
</evidence>
<evidence type="ECO:0000256" key="2">
    <source>
        <dbReference type="ARBA" id="ARBA00022475"/>
    </source>
</evidence>
<dbReference type="GO" id="GO:0098552">
    <property type="term" value="C:side of membrane"/>
    <property type="evidence" value="ECO:0007669"/>
    <property type="project" value="UniProtKB-KW"/>
</dbReference>
<keyword evidence="6" id="KW-0325">Glycoprotein</keyword>
<dbReference type="GO" id="GO:0005886">
    <property type="term" value="C:plasma membrane"/>
    <property type="evidence" value="ECO:0007669"/>
    <property type="project" value="UniProtKB-SubCell"/>
</dbReference>
<comment type="caution">
    <text evidence="12">The sequence shown here is derived from an EMBL/GenBank/DDBJ whole genome shotgun (WGS) entry which is preliminary data.</text>
</comment>
<protein>
    <recommendedName>
        <fullName evidence="11">Copper acquisition factor BIM1-like domain-containing protein</fullName>
    </recommendedName>
</protein>
<evidence type="ECO:0000259" key="11">
    <source>
        <dbReference type="Pfam" id="PF20238"/>
    </source>
</evidence>
<evidence type="ECO:0000256" key="8">
    <source>
        <dbReference type="SAM" id="MobiDB-lite"/>
    </source>
</evidence>
<comment type="subcellular location">
    <subcellularLocation>
        <location evidence="1">Cell membrane</location>
        <topology evidence="1">Lipid-anchor</topology>
        <topology evidence="1">GPI-anchor</topology>
    </subcellularLocation>
</comment>
<evidence type="ECO:0000313" key="13">
    <source>
        <dbReference type="Proteomes" id="UP000756346"/>
    </source>
</evidence>
<feature type="transmembrane region" description="Helical" evidence="9">
    <location>
        <begin position="222"/>
        <end position="245"/>
    </location>
</feature>
<keyword evidence="5 9" id="KW-0472">Membrane</keyword>
<dbReference type="PANTHER" id="PTHR34992:SF5">
    <property type="entry name" value="ANCHORED PROTEIN, PUTATIVE (AFU_ORTHOLOGUE AFUA_6G02800)-RELATED"/>
    <property type="match status" value="1"/>
</dbReference>
<dbReference type="RefSeq" id="XP_046017737.1">
    <property type="nucleotide sequence ID" value="XM_046160735.1"/>
</dbReference>
<evidence type="ECO:0000313" key="12">
    <source>
        <dbReference type="EMBL" id="KAH7039682.1"/>
    </source>
</evidence>
<evidence type="ECO:0000256" key="1">
    <source>
        <dbReference type="ARBA" id="ARBA00004609"/>
    </source>
</evidence>
<dbReference type="InterPro" id="IPR046936">
    <property type="entry name" value="BIM1-like"/>
</dbReference>
<keyword evidence="13" id="KW-1185">Reference proteome</keyword>
<feature type="compositionally biased region" description="Polar residues" evidence="8">
    <location>
        <begin position="274"/>
        <end position="288"/>
    </location>
</feature>
<evidence type="ECO:0000256" key="7">
    <source>
        <dbReference type="ARBA" id="ARBA00023288"/>
    </source>
</evidence>
<dbReference type="CDD" id="cd21176">
    <property type="entry name" value="LPMO_auxiliary-like"/>
    <property type="match status" value="1"/>
</dbReference>
<name>A0A9P8YGP9_9PEZI</name>
<feature type="domain" description="Copper acquisition factor BIM1-like" evidence="11">
    <location>
        <begin position="38"/>
        <end position="184"/>
    </location>
</feature>
<reference evidence="12" key="1">
    <citation type="journal article" date="2021" name="Nat. Commun.">
        <title>Genetic determinants of endophytism in the Arabidopsis root mycobiome.</title>
        <authorList>
            <person name="Mesny F."/>
            <person name="Miyauchi S."/>
            <person name="Thiergart T."/>
            <person name="Pickel B."/>
            <person name="Atanasova L."/>
            <person name="Karlsson M."/>
            <person name="Huettel B."/>
            <person name="Barry K.W."/>
            <person name="Haridas S."/>
            <person name="Chen C."/>
            <person name="Bauer D."/>
            <person name="Andreopoulos W."/>
            <person name="Pangilinan J."/>
            <person name="LaButti K."/>
            <person name="Riley R."/>
            <person name="Lipzen A."/>
            <person name="Clum A."/>
            <person name="Drula E."/>
            <person name="Henrissat B."/>
            <person name="Kohler A."/>
            <person name="Grigoriev I.V."/>
            <person name="Martin F.M."/>
            <person name="Hacquard S."/>
        </authorList>
    </citation>
    <scope>NUCLEOTIDE SEQUENCE</scope>
    <source>
        <strain evidence="12">MPI-CAGE-CH-0230</strain>
    </source>
</reference>
<keyword evidence="3" id="KW-0336">GPI-anchor</keyword>
<feature type="region of interest" description="Disordered" evidence="8">
    <location>
        <begin position="269"/>
        <end position="288"/>
    </location>
</feature>
<dbReference type="Pfam" id="PF20238">
    <property type="entry name" value="BIM1-like_dom"/>
    <property type="match status" value="1"/>
</dbReference>
<evidence type="ECO:0000256" key="4">
    <source>
        <dbReference type="ARBA" id="ARBA00022729"/>
    </source>
</evidence>
<keyword evidence="9" id="KW-0812">Transmembrane</keyword>
<evidence type="ECO:0000256" key="10">
    <source>
        <dbReference type="SAM" id="SignalP"/>
    </source>
</evidence>
<feature type="region of interest" description="Disordered" evidence="8">
    <location>
        <begin position="189"/>
        <end position="215"/>
    </location>
</feature>
<feature type="compositionally biased region" description="Polar residues" evidence="8">
    <location>
        <begin position="191"/>
        <end position="212"/>
    </location>
</feature>
<dbReference type="Proteomes" id="UP000756346">
    <property type="component" value="Unassembled WGS sequence"/>
</dbReference>
<dbReference type="InterPro" id="IPR046530">
    <property type="entry name" value="BIM1-like_dom"/>
</dbReference>